<evidence type="ECO:0000256" key="4">
    <source>
        <dbReference type="SAM" id="MobiDB-lite"/>
    </source>
</evidence>
<dbReference type="EMBL" id="BAAADS010000015">
    <property type="protein sequence ID" value="GAA0603971.1"/>
    <property type="molecule type" value="Genomic_DNA"/>
</dbReference>
<evidence type="ECO:0000256" key="2">
    <source>
        <dbReference type="ARBA" id="ARBA00024325"/>
    </source>
</evidence>
<dbReference type="Pfam" id="PF07875">
    <property type="entry name" value="Coat_F"/>
    <property type="match status" value="1"/>
</dbReference>
<sequence>MLNQQPQNQNTQGTTGMPAQQYGAHDMFDAHEALSSLVGGMDQYVMYEQHVQDPELKTMMQKHKTFCTQLYNTIVDTLKSGQDPSTPTQSYEMQQDNNVIYGMQPSQPKTPIQSTTELNDECISGFMLGCMKANTTAFTSAALEMSNPVMRRILQDSIPNMSEMAYEIFLYQNKNRYYQVPKLQPQDTQAFQNSYAPTQGTMPH</sequence>
<feature type="region of interest" description="Disordered" evidence="4">
    <location>
        <begin position="1"/>
        <end position="21"/>
    </location>
</feature>
<name>A0ABP3R5K0_9BACI</name>
<keyword evidence="6" id="KW-1185">Reference proteome</keyword>
<comment type="subcellular location">
    <subcellularLocation>
        <location evidence="2">Spore coat</location>
    </subcellularLocation>
</comment>
<keyword evidence="5" id="KW-0946">Virion</keyword>
<reference evidence="6" key="1">
    <citation type="journal article" date="2019" name="Int. J. Syst. Evol. Microbiol.">
        <title>The Global Catalogue of Microorganisms (GCM) 10K type strain sequencing project: providing services to taxonomists for standard genome sequencing and annotation.</title>
        <authorList>
            <consortium name="The Broad Institute Genomics Platform"/>
            <consortium name="The Broad Institute Genome Sequencing Center for Infectious Disease"/>
            <person name="Wu L."/>
            <person name="Ma J."/>
        </authorList>
    </citation>
    <scope>NUCLEOTIDE SEQUENCE [LARGE SCALE GENOMIC DNA]</scope>
    <source>
        <strain evidence="6">JCM 15395</strain>
    </source>
</reference>
<dbReference type="PANTHER" id="PTHR39183">
    <property type="entry name" value="SPORE COAT PROTEIN F-LIKE PROTEIN YHCQ"/>
    <property type="match status" value="1"/>
</dbReference>
<comment type="caution">
    <text evidence="5">The sequence shown here is derived from an EMBL/GenBank/DDBJ whole genome shotgun (WGS) entry which is preliminary data.</text>
</comment>
<gene>
    <name evidence="5" type="ORF">GCM10009001_21340</name>
</gene>
<dbReference type="RefSeq" id="WP_343812876.1">
    <property type="nucleotide sequence ID" value="NZ_BAAADS010000015.1"/>
</dbReference>
<dbReference type="PANTHER" id="PTHR39183:SF1">
    <property type="entry name" value="SPORE COAT PROTEIN F-LIKE PROTEIN YHCQ"/>
    <property type="match status" value="1"/>
</dbReference>
<dbReference type="Gene3D" id="1.20.1260.10">
    <property type="match status" value="1"/>
</dbReference>
<evidence type="ECO:0000313" key="5">
    <source>
        <dbReference type="EMBL" id="GAA0603971.1"/>
    </source>
</evidence>
<accession>A0ABP3R5K0</accession>
<comment type="similarity">
    <text evidence="3">Belongs to the CotF family.</text>
</comment>
<protein>
    <submittedName>
        <fullName evidence="5">Spore coat protein</fullName>
    </submittedName>
</protein>
<feature type="compositionally biased region" description="Low complexity" evidence="4">
    <location>
        <begin position="1"/>
        <end position="16"/>
    </location>
</feature>
<keyword evidence="1" id="KW-0749">Sporulation</keyword>
<organism evidence="5 6">
    <name type="scientific">Virgibacillus siamensis</name>
    <dbReference type="NCBI Taxonomy" id="480071"/>
    <lineage>
        <taxon>Bacteria</taxon>
        <taxon>Bacillati</taxon>
        <taxon>Bacillota</taxon>
        <taxon>Bacilli</taxon>
        <taxon>Bacillales</taxon>
        <taxon>Bacillaceae</taxon>
        <taxon>Virgibacillus</taxon>
    </lineage>
</organism>
<dbReference type="InterPro" id="IPR012851">
    <property type="entry name" value="Spore_coat_CotF-like"/>
</dbReference>
<evidence type="ECO:0000313" key="6">
    <source>
        <dbReference type="Proteomes" id="UP001500866"/>
    </source>
</evidence>
<evidence type="ECO:0000256" key="3">
    <source>
        <dbReference type="ARBA" id="ARBA00024344"/>
    </source>
</evidence>
<dbReference type="Proteomes" id="UP001500866">
    <property type="component" value="Unassembled WGS sequence"/>
</dbReference>
<evidence type="ECO:0000256" key="1">
    <source>
        <dbReference type="ARBA" id="ARBA00022969"/>
    </source>
</evidence>
<dbReference type="InterPro" id="IPR012347">
    <property type="entry name" value="Ferritin-like"/>
</dbReference>
<keyword evidence="5" id="KW-0167">Capsid protein</keyword>
<proteinExistence type="inferred from homology"/>